<keyword evidence="7" id="KW-0233">DNA recombination</keyword>
<dbReference type="Pfam" id="PF00589">
    <property type="entry name" value="Phage_integrase"/>
    <property type="match status" value="1"/>
</dbReference>
<dbReference type="InterPro" id="IPR010998">
    <property type="entry name" value="Integrase_recombinase_N"/>
</dbReference>
<dbReference type="InterPro" id="IPR004107">
    <property type="entry name" value="Integrase_SAM-like_N"/>
</dbReference>
<dbReference type="GO" id="GO:0005737">
    <property type="term" value="C:cytoplasm"/>
    <property type="evidence" value="ECO:0007669"/>
    <property type="project" value="UniProtKB-SubCell"/>
</dbReference>
<keyword evidence="4" id="KW-0159">Chromosome partition</keyword>
<evidence type="ECO:0000256" key="5">
    <source>
        <dbReference type="ARBA" id="ARBA00022908"/>
    </source>
</evidence>
<dbReference type="EMBL" id="MEXR01000062">
    <property type="protein sequence ID" value="OGD08203.1"/>
    <property type="molecule type" value="Genomic_DNA"/>
</dbReference>
<evidence type="ECO:0008006" key="14">
    <source>
        <dbReference type="Google" id="ProtNLM"/>
    </source>
</evidence>
<evidence type="ECO:0000256" key="6">
    <source>
        <dbReference type="ARBA" id="ARBA00023125"/>
    </source>
</evidence>
<name>A0A1F4ZP81_9BACT</name>
<dbReference type="InterPro" id="IPR050090">
    <property type="entry name" value="Tyrosine_recombinase_XerCD"/>
</dbReference>
<dbReference type="PROSITE" id="PS51900">
    <property type="entry name" value="CB"/>
    <property type="match status" value="1"/>
</dbReference>
<organism evidence="12 13">
    <name type="scientific">Candidatus Amesbacteria bacterium RIFOXYB1_FULL_44_23</name>
    <dbReference type="NCBI Taxonomy" id="1797263"/>
    <lineage>
        <taxon>Bacteria</taxon>
        <taxon>Candidatus Amesiibacteriota</taxon>
    </lineage>
</organism>
<gene>
    <name evidence="12" type="ORF">A2397_05700</name>
</gene>
<proteinExistence type="predicted"/>
<accession>A0A1F4ZP81</accession>
<sequence>MISSQTTQSQKPSLPYFDDFLLFIKTQNYSEETVYNYERDLTYLRNFFEDQKCRYKDLNKQLFNQFKVWLVSKDRKMPFTGLTAPHSLEPASVNRILSSIRTYLRYLIDMDQKVPVPPDAIKMIKAPKKIKQVAELDELIRLIESPQKLEKDEIIGLRNRVMLEVLMSTGMRISELASLNKNQLDGTGRLFIRGKGKKERFVYLTERASTWLNLYLSKRDDQAPAMFVPLRGPNGGKITRRVSTNYLQAKIKEYREKLRINVPTSAHSLRHGFATYLAESGANPAAIQVLLGHESLDTTTRYVHASDKFAEDTHHKFHPVK</sequence>
<evidence type="ECO:0000256" key="9">
    <source>
        <dbReference type="PROSITE-ProRule" id="PRU01248"/>
    </source>
</evidence>
<keyword evidence="3" id="KW-0132">Cell division</keyword>
<evidence type="ECO:0000256" key="3">
    <source>
        <dbReference type="ARBA" id="ARBA00022618"/>
    </source>
</evidence>
<dbReference type="STRING" id="1797263.A2397_05700"/>
<dbReference type="PANTHER" id="PTHR30349:SF77">
    <property type="entry name" value="TYROSINE RECOMBINASE XERC"/>
    <property type="match status" value="1"/>
</dbReference>
<evidence type="ECO:0000256" key="7">
    <source>
        <dbReference type="ARBA" id="ARBA00023172"/>
    </source>
</evidence>
<evidence type="ECO:0000256" key="2">
    <source>
        <dbReference type="ARBA" id="ARBA00022490"/>
    </source>
</evidence>
<dbReference type="Pfam" id="PF02899">
    <property type="entry name" value="Phage_int_SAM_1"/>
    <property type="match status" value="1"/>
</dbReference>
<dbReference type="Gene3D" id="1.10.443.10">
    <property type="entry name" value="Intergrase catalytic core"/>
    <property type="match status" value="1"/>
</dbReference>
<reference evidence="12 13" key="1">
    <citation type="journal article" date="2016" name="Nat. Commun.">
        <title>Thousands of microbial genomes shed light on interconnected biogeochemical processes in an aquifer system.</title>
        <authorList>
            <person name="Anantharaman K."/>
            <person name="Brown C.T."/>
            <person name="Hug L.A."/>
            <person name="Sharon I."/>
            <person name="Castelle C.J."/>
            <person name="Probst A.J."/>
            <person name="Thomas B.C."/>
            <person name="Singh A."/>
            <person name="Wilkins M.J."/>
            <person name="Karaoz U."/>
            <person name="Brodie E.L."/>
            <person name="Williams K.H."/>
            <person name="Hubbard S.S."/>
            <person name="Banfield J.F."/>
        </authorList>
    </citation>
    <scope>NUCLEOTIDE SEQUENCE [LARGE SCALE GENOMIC DNA]</scope>
</reference>
<keyword evidence="6 9" id="KW-0238">DNA-binding</keyword>
<dbReference type="InterPro" id="IPR013762">
    <property type="entry name" value="Integrase-like_cat_sf"/>
</dbReference>
<keyword evidence="8" id="KW-0131">Cell cycle</keyword>
<dbReference type="PROSITE" id="PS51898">
    <property type="entry name" value="TYR_RECOMBINASE"/>
    <property type="match status" value="1"/>
</dbReference>
<dbReference type="Proteomes" id="UP000176424">
    <property type="component" value="Unassembled WGS sequence"/>
</dbReference>
<keyword evidence="5" id="KW-0229">DNA integration</keyword>
<dbReference type="Gene3D" id="1.10.150.130">
    <property type="match status" value="1"/>
</dbReference>
<dbReference type="AlphaFoldDB" id="A0A1F4ZP81"/>
<dbReference type="GO" id="GO:0007059">
    <property type="term" value="P:chromosome segregation"/>
    <property type="evidence" value="ECO:0007669"/>
    <property type="project" value="UniProtKB-KW"/>
</dbReference>
<comment type="caution">
    <text evidence="12">The sequence shown here is derived from an EMBL/GenBank/DDBJ whole genome shotgun (WGS) entry which is preliminary data.</text>
</comment>
<keyword evidence="2" id="KW-0963">Cytoplasm</keyword>
<evidence type="ECO:0000313" key="12">
    <source>
        <dbReference type="EMBL" id="OGD08203.1"/>
    </source>
</evidence>
<evidence type="ECO:0000313" key="13">
    <source>
        <dbReference type="Proteomes" id="UP000176424"/>
    </source>
</evidence>
<evidence type="ECO:0000256" key="1">
    <source>
        <dbReference type="ARBA" id="ARBA00004496"/>
    </source>
</evidence>
<feature type="domain" description="Tyr recombinase" evidence="10">
    <location>
        <begin position="129"/>
        <end position="315"/>
    </location>
</feature>
<feature type="domain" description="Core-binding (CB)" evidence="11">
    <location>
        <begin position="11"/>
        <end position="108"/>
    </location>
</feature>
<dbReference type="SUPFAM" id="SSF56349">
    <property type="entry name" value="DNA breaking-rejoining enzymes"/>
    <property type="match status" value="1"/>
</dbReference>
<comment type="subcellular location">
    <subcellularLocation>
        <location evidence="1">Cytoplasm</location>
    </subcellularLocation>
</comment>
<evidence type="ECO:0000259" key="11">
    <source>
        <dbReference type="PROSITE" id="PS51900"/>
    </source>
</evidence>
<evidence type="ECO:0000256" key="8">
    <source>
        <dbReference type="ARBA" id="ARBA00023306"/>
    </source>
</evidence>
<dbReference type="InterPro" id="IPR002104">
    <property type="entry name" value="Integrase_catalytic"/>
</dbReference>
<evidence type="ECO:0000259" key="10">
    <source>
        <dbReference type="PROSITE" id="PS51898"/>
    </source>
</evidence>
<evidence type="ECO:0000256" key="4">
    <source>
        <dbReference type="ARBA" id="ARBA00022829"/>
    </source>
</evidence>
<dbReference type="InterPro" id="IPR044068">
    <property type="entry name" value="CB"/>
</dbReference>
<dbReference type="GO" id="GO:0006310">
    <property type="term" value="P:DNA recombination"/>
    <property type="evidence" value="ECO:0007669"/>
    <property type="project" value="UniProtKB-KW"/>
</dbReference>
<dbReference type="GO" id="GO:0015074">
    <property type="term" value="P:DNA integration"/>
    <property type="evidence" value="ECO:0007669"/>
    <property type="project" value="UniProtKB-KW"/>
</dbReference>
<protein>
    <recommendedName>
        <fullName evidence="14">Tyrosine recombinase XerC</fullName>
    </recommendedName>
</protein>
<dbReference type="GO" id="GO:0051301">
    <property type="term" value="P:cell division"/>
    <property type="evidence" value="ECO:0007669"/>
    <property type="project" value="UniProtKB-KW"/>
</dbReference>
<dbReference type="GO" id="GO:0003677">
    <property type="term" value="F:DNA binding"/>
    <property type="evidence" value="ECO:0007669"/>
    <property type="project" value="UniProtKB-UniRule"/>
</dbReference>
<dbReference type="PANTHER" id="PTHR30349">
    <property type="entry name" value="PHAGE INTEGRASE-RELATED"/>
    <property type="match status" value="1"/>
</dbReference>
<dbReference type="InterPro" id="IPR011010">
    <property type="entry name" value="DNA_brk_join_enz"/>
</dbReference>